<feature type="transmembrane region" description="Helical" evidence="1">
    <location>
        <begin position="113"/>
        <end position="135"/>
    </location>
</feature>
<dbReference type="RefSeq" id="WP_134520293.1">
    <property type="nucleotide sequence ID" value="NZ_SOHE01000060.1"/>
</dbReference>
<evidence type="ECO:0000256" key="1">
    <source>
        <dbReference type="SAM" id="Phobius"/>
    </source>
</evidence>
<evidence type="ECO:0000313" key="3">
    <source>
        <dbReference type="Proteomes" id="UP000297447"/>
    </source>
</evidence>
<proteinExistence type="predicted"/>
<gene>
    <name evidence="2" type="ORF">E3T55_14610</name>
</gene>
<comment type="caution">
    <text evidence="2">The sequence shown here is derived from an EMBL/GenBank/DDBJ whole genome shotgun (WGS) entry which is preliminary data.</text>
</comment>
<organism evidence="2 3">
    <name type="scientific">Cryobacterium frigoriphilum</name>
    <dbReference type="NCBI Taxonomy" id="1259150"/>
    <lineage>
        <taxon>Bacteria</taxon>
        <taxon>Bacillati</taxon>
        <taxon>Actinomycetota</taxon>
        <taxon>Actinomycetes</taxon>
        <taxon>Micrococcales</taxon>
        <taxon>Microbacteriaceae</taxon>
        <taxon>Cryobacterium</taxon>
    </lineage>
</organism>
<keyword evidence="3" id="KW-1185">Reference proteome</keyword>
<feature type="transmembrane region" description="Helical" evidence="1">
    <location>
        <begin position="155"/>
        <end position="172"/>
    </location>
</feature>
<accession>A0A4R8ZWA0</accession>
<name>A0A4R8ZWA0_9MICO</name>
<reference evidence="2 3" key="1">
    <citation type="submission" date="2019-03" db="EMBL/GenBank/DDBJ databases">
        <title>Genomics of glacier-inhabiting Cryobacterium strains.</title>
        <authorList>
            <person name="Liu Q."/>
            <person name="Xin Y.-H."/>
        </authorList>
    </citation>
    <scope>NUCLEOTIDE SEQUENCE [LARGE SCALE GENOMIC DNA]</scope>
    <source>
        <strain evidence="2 3">Hh14</strain>
    </source>
</reference>
<dbReference type="AlphaFoldDB" id="A0A4R8ZWA0"/>
<dbReference type="OrthoDB" id="5125396at2"/>
<keyword evidence="1" id="KW-0812">Transmembrane</keyword>
<sequence length="205" mass="20898">MTSRWARVGRGSLTASVAVLLAGLSHVAAGGTAPALLGSVVALAFAVPVSVLLAGKTLSLFRLSLAVGVSQLLLHALFGLGAGSGGAMTVAGHHGLVTVAADTTVVHALQHGAMHSGGTMWLAHGLAALVTVIALRRTERATVALLHFAQTQLRAVLIVFSGALPVLIRATTVRTSLLGTFVPNELAVLLSPMRHRGPPRVQTAL</sequence>
<feature type="transmembrane region" description="Helical" evidence="1">
    <location>
        <begin position="39"/>
        <end position="61"/>
    </location>
</feature>
<dbReference type="Proteomes" id="UP000297447">
    <property type="component" value="Unassembled WGS sequence"/>
</dbReference>
<evidence type="ECO:0000313" key="2">
    <source>
        <dbReference type="EMBL" id="TFD47787.1"/>
    </source>
</evidence>
<keyword evidence="1" id="KW-0472">Membrane</keyword>
<keyword evidence="1" id="KW-1133">Transmembrane helix</keyword>
<protein>
    <submittedName>
        <fullName evidence="2">Uncharacterized protein</fullName>
    </submittedName>
</protein>
<dbReference type="EMBL" id="SOHE01000060">
    <property type="protein sequence ID" value="TFD47787.1"/>
    <property type="molecule type" value="Genomic_DNA"/>
</dbReference>